<dbReference type="EMBL" id="JBHULM010000011">
    <property type="protein sequence ID" value="MFD2543361.1"/>
    <property type="molecule type" value="Genomic_DNA"/>
</dbReference>
<name>A0ABW5K3H1_9FLAO</name>
<protein>
    <submittedName>
        <fullName evidence="1">Septum formation inhibitor Maf</fullName>
    </submittedName>
</protein>
<sequence>MKSAITILSFILFLIFSCKPEKSNIVTLNTTSKAKVVNTAANKGVTSSAVTNEAFNAYWYSGKAELSSYVLKQARYNEIRTGEVVLIFVTEPFSLSKQVKLDHAEQAGADKVTVMKLNQIRKFNTGIYDYSIVTSTFTPIDFTNHPLTLKATTSIQEWCGHTFTQLNLDDNQYHFKLFSYFEADGDEERKLNAALLEEDLMTRIRIHSGQLPIGELQLIPSTIYSRFNYKKMQAHTAEISKTETETAFAYTINYLDIDRTLSIEVEKEFPYKILEWTEDSGDGFITTATLKSSLNEPYWNQKSVADEAKREALQLIK</sequence>
<accession>A0ABW5K3H1</accession>
<organism evidence="1 2">
    <name type="scientific">Lacinutrix gracilariae</name>
    <dbReference type="NCBI Taxonomy" id="1747198"/>
    <lineage>
        <taxon>Bacteria</taxon>
        <taxon>Pseudomonadati</taxon>
        <taxon>Bacteroidota</taxon>
        <taxon>Flavobacteriia</taxon>
        <taxon>Flavobacteriales</taxon>
        <taxon>Flavobacteriaceae</taxon>
        <taxon>Lacinutrix</taxon>
    </lineage>
</organism>
<evidence type="ECO:0000313" key="1">
    <source>
        <dbReference type="EMBL" id="MFD2543361.1"/>
    </source>
</evidence>
<dbReference type="Proteomes" id="UP001597467">
    <property type="component" value="Unassembled WGS sequence"/>
</dbReference>
<comment type="caution">
    <text evidence="1">The sequence shown here is derived from an EMBL/GenBank/DDBJ whole genome shotgun (WGS) entry which is preliminary data.</text>
</comment>
<keyword evidence="2" id="KW-1185">Reference proteome</keyword>
<proteinExistence type="predicted"/>
<reference evidence="2" key="1">
    <citation type="journal article" date="2019" name="Int. J. Syst. Evol. Microbiol.">
        <title>The Global Catalogue of Microorganisms (GCM) 10K type strain sequencing project: providing services to taxonomists for standard genome sequencing and annotation.</title>
        <authorList>
            <consortium name="The Broad Institute Genomics Platform"/>
            <consortium name="The Broad Institute Genome Sequencing Center for Infectious Disease"/>
            <person name="Wu L."/>
            <person name="Ma J."/>
        </authorList>
    </citation>
    <scope>NUCLEOTIDE SEQUENCE [LARGE SCALE GENOMIC DNA]</scope>
    <source>
        <strain evidence="2">KCTC 42808</strain>
    </source>
</reference>
<dbReference type="RefSeq" id="WP_379905167.1">
    <property type="nucleotide sequence ID" value="NZ_JBHULM010000011.1"/>
</dbReference>
<dbReference type="PROSITE" id="PS51257">
    <property type="entry name" value="PROKAR_LIPOPROTEIN"/>
    <property type="match status" value="1"/>
</dbReference>
<gene>
    <name evidence="1" type="ORF">ACFSSB_13595</name>
</gene>
<evidence type="ECO:0000313" key="2">
    <source>
        <dbReference type="Proteomes" id="UP001597467"/>
    </source>
</evidence>